<dbReference type="PATRIC" id="fig|243090.15.peg.6318"/>
<evidence type="ECO:0000256" key="1">
    <source>
        <dbReference type="SAM" id="MobiDB-lite"/>
    </source>
</evidence>
<organism evidence="2 3">
    <name type="scientific">Rhodopirellula baltica (strain DSM 10527 / NCIMB 13988 / SH1)</name>
    <dbReference type="NCBI Taxonomy" id="243090"/>
    <lineage>
        <taxon>Bacteria</taxon>
        <taxon>Pseudomonadati</taxon>
        <taxon>Planctomycetota</taxon>
        <taxon>Planctomycetia</taxon>
        <taxon>Pirellulales</taxon>
        <taxon>Pirellulaceae</taxon>
        <taxon>Rhodopirellula</taxon>
    </lineage>
</organism>
<protein>
    <submittedName>
        <fullName evidence="2">Uncharacterized protein</fullName>
    </submittedName>
</protein>
<evidence type="ECO:0000313" key="2">
    <source>
        <dbReference type="EMBL" id="CAD77916.1"/>
    </source>
</evidence>
<evidence type="ECO:0000313" key="3">
    <source>
        <dbReference type="Proteomes" id="UP000001025"/>
    </source>
</evidence>
<dbReference type="HOGENOM" id="CLU_2510455_0_0_0"/>
<accession>Q7UHQ4</accession>
<feature type="compositionally biased region" description="Basic residues" evidence="1">
    <location>
        <begin position="75"/>
        <end position="85"/>
    </location>
</feature>
<dbReference type="EMBL" id="BX294156">
    <property type="protein sequence ID" value="CAD77916.1"/>
    <property type="molecule type" value="Genomic_DNA"/>
</dbReference>
<gene>
    <name evidence="2" type="ordered locus">RB13057</name>
</gene>
<feature type="region of interest" description="Disordered" evidence="1">
    <location>
        <begin position="63"/>
        <end position="85"/>
    </location>
</feature>
<proteinExistence type="predicted"/>
<dbReference type="InParanoid" id="Q7UHQ4"/>
<dbReference type="EnsemblBacteria" id="CAD77916">
    <property type="protein sequence ID" value="CAD77916"/>
    <property type="gene ID" value="RB13057"/>
</dbReference>
<dbReference type="KEGG" id="rba:RB13057"/>
<dbReference type="AlphaFoldDB" id="Q7UHQ4"/>
<keyword evidence="3" id="KW-1185">Reference proteome</keyword>
<name>Q7UHQ4_RHOBA</name>
<dbReference type="Proteomes" id="UP000001025">
    <property type="component" value="Chromosome"/>
</dbReference>
<reference evidence="2 3" key="1">
    <citation type="journal article" date="2003" name="Proc. Natl. Acad. Sci. U.S.A.">
        <title>Complete genome sequence of the marine planctomycete Pirellula sp. strain 1.</title>
        <authorList>
            <person name="Gloeckner F.O."/>
            <person name="Kube M."/>
            <person name="Bauer M."/>
            <person name="Teeling H."/>
            <person name="Lombardot T."/>
            <person name="Ludwig W."/>
            <person name="Gade D."/>
            <person name="Beck A."/>
            <person name="Borzym K."/>
            <person name="Heitmann K."/>
            <person name="Rabus R."/>
            <person name="Schlesner H."/>
            <person name="Amann R."/>
            <person name="Reinhardt R."/>
        </authorList>
    </citation>
    <scope>NUCLEOTIDE SEQUENCE [LARGE SCALE GENOMIC DNA]</scope>
    <source>
        <strain evidence="3">DSM 10527 / NCIMB 13988 / SH1</strain>
    </source>
</reference>
<sequence>MPPDQRFRMTNAGMCGGDEQSAHVVLLAERREPSGAVTLSRMAFAFPLLNRFVLYKEPHRAKHNRSGLVGPFDRSHRRAAGRIGS</sequence>